<dbReference type="InParanoid" id="A0A078B093"/>
<sequence length="594" mass="69744">MDFLDELMENHEQKKKQIIKPASGTSVASDRAAKQTTSTLICETHIELYQGICTKCGHILSQKEMSQYRQFALLNHQTVQVHRAVGQSQVEEKKKHIMRDRKLVLVLDLDNTLIHTRDVQKQDLKIKSKDNGYIALIDQYKCIYEIKQPFGGFHVKLRPFLAEFLKIIHDQQKFDIFYYTAGTRAYGQLIIDVFKMEISRAYGQEMTRKMEQLLTHKKLISRCDQSRFQNKNQGEMTVEELQQQLHEEIEQQAQGIGGDSTLNIKHFIKSLSSLAGGDESIFIIIDDRSDVWTEVVQDPHSNQKFKRVSQNLLLIPGYFYWETSQNRLKSYFKVIQQTSVQFDFDLSLLLHLKFIEKVHDQFYEQIDNGLEATVKTIIRQLRKNLFDKKITALFEILYNDSTMSKSKILQQYEGDLCNQFGLNIGEYMNGDREQTYLYIVDDFVKSQSKQSKIDSINSSDYDDLSISIVSIYWLYLSCHYYYQLPIKPFIKLKQSSEVSEQRRIFDLISLSLECIDEGMFNDYKKRYKEYQEHKEQQIQLKKRTLEERKENNDLQDDAIIKDKDDVIEEIKQDILNNNNDEIGKSGNIVDQNEI</sequence>
<dbReference type="SUPFAM" id="SSF56784">
    <property type="entry name" value="HAD-like"/>
    <property type="match status" value="1"/>
</dbReference>
<dbReference type="GO" id="GO:0005634">
    <property type="term" value="C:nucleus"/>
    <property type="evidence" value="ECO:0007669"/>
    <property type="project" value="UniProtKB-SubCell"/>
</dbReference>
<evidence type="ECO:0000256" key="4">
    <source>
        <dbReference type="ARBA" id="ARBA00023242"/>
    </source>
</evidence>
<reference evidence="8 9" key="1">
    <citation type="submission" date="2014-06" db="EMBL/GenBank/DDBJ databases">
        <authorList>
            <person name="Swart Estienne"/>
        </authorList>
    </citation>
    <scope>NUCLEOTIDE SEQUENCE [LARGE SCALE GENOMIC DNA]</scope>
    <source>
        <strain evidence="8 9">130c</strain>
    </source>
</reference>
<keyword evidence="9" id="KW-1185">Reference proteome</keyword>
<dbReference type="Proteomes" id="UP000039865">
    <property type="component" value="Unassembled WGS sequence"/>
</dbReference>
<dbReference type="PANTHER" id="PTHR23081">
    <property type="entry name" value="RNA POLYMERASE II CTD PHOSPHATASE"/>
    <property type="match status" value="1"/>
</dbReference>
<dbReference type="Gene3D" id="3.40.50.1000">
    <property type="entry name" value="HAD superfamily/HAD-like"/>
    <property type="match status" value="1"/>
</dbReference>
<evidence type="ECO:0000256" key="5">
    <source>
        <dbReference type="ARBA" id="ARBA00047761"/>
    </source>
</evidence>
<feature type="domain" description="FCP1 homology" evidence="7">
    <location>
        <begin position="98"/>
        <end position="338"/>
    </location>
</feature>
<dbReference type="PROSITE" id="PS50969">
    <property type="entry name" value="FCP1"/>
    <property type="match status" value="1"/>
</dbReference>
<dbReference type="EMBL" id="CCKQ01015893">
    <property type="protein sequence ID" value="CDW87741.1"/>
    <property type="molecule type" value="Genomic_DNA"/>
</dbReference>
<dbReference type="AlphaFoldDB" id="A0A078B093"/>
<dbReference type="SMART" id="SM00577">
    <property type="entry name" value="CPDc"/>
    <property type="match status" value="1"/>
</dbReference>
<dbReference type="InterPro" id="IPR004274">
    <property type="entry name" value="FCP1_dom"/>
</dbReference>
<dbReference type="Pfam" id="PF03031">
    <property type="entry name" value="NIF"/>
    <property type="match status" value="1"/>
</dbReference>
<comment type="catalytic activity">
    <reaction evidence="5">
        <text>O-phospho-L-seryl-[protein] + H2O = L-seryl-[protein] + phosphate</text>
        <dbReference type="Rhea" id="RHEA:20629"/>
        <dbReference type="Rhea" id="RHEA-COMP:9863"/>
        <dbReference type="Rhea" id="RHEA-COMP:11604"/>
        <dbReference type="ChEBI" id="CHEBI:15377"/>
        <dbReference type="ChEBI" id="CHEBI:29999"/>
        <dbReference type="ChEBI" id="CHEBI:43474"/>
        <dbReference type="ChEBI" id="CHEBI:83421"/>
        <dbReference type="EC" id="3.1.3.16"/>
    </reaction>
</comment>
<proteinExistence type="predicted"/>
<evidence type="ECO:0000259" key="7">
    <source>
        <dbReference type="PROSITE" id="PS50969"/>
    </source>
</evidence>
<gene>
    <name evidence="8" type="primary">Contig10031.g10719</name>
    <name evidence="8" type="ORF">STYLEM_16853</name>
</gene>
<dbReference type="PANTHER" id="PTHR23081:SF36">
    <property type="entry name" value="RNA POLYMERASE II SUBUNIT A C-TERMINAL DOMAIN PHOSPHATASE"/>
    <property type="match status" value="1"/>
</dbReference>
<comment type="subcellular location">
    <subcellularLocation>
        <location evidence="1">Nucleus</location>
    </subcellularLocation>
</comment>
<dbReference type="InterPro" id="IPR036412">
    <property type="entry name" value="HAD-like_sf"/>
</dbReference>
<name>A0A078B093_STYLE</name>
<evidence type="ECO:0000256" key="2">
    <source>
        <dbReference type="ARBA" id="ARBA00013081"/>
    </source>
</evidence>
<evidence type="ECO:0000313" key="8">
    <source>
        <dbReference type="EMBL" id="CDW87741.1"/>
    </source>
</evidence>
<evidence type="ECO:0000313" key="9">
    <source>
        <dbReference type="Proteomes" id="UP000039865"/>
    </source>
</evidence>
<comment type="catalytic activity">
    <reaction evidence="6">
        <text>O-phospho-L-threonyl-[protein] + H2O = L-threonyl-[protein] + phosphate</text>
        <dbReference type="Rhea" id="RHEA:47004"/>
        <dbReference type="Rhea" id="RHEA-COMP:11060"/>
        <dbReference type="Rhea" id="RHEA-COMP:11605"/>
        <dbReference type="ChEBI" id="CHEBI:15377"/>
        <dbReference type="ChEBI" id="CHEBI:30013"/>
        <dbReference type="ChEBI" id="CHEBI:43474"/>
        <dbReference type="ChEBI" id="CHEBI:61977"/>
        <dbReference type="EC" id="3.1.3.16"/>
    </reaction>
</comment>
<evidence type="ECO:0000256" key="6">
    <source>
        <dbReference type="ARBA" id="ARBA00048336"/>
    </source>
</evidence>
<accession>A0A078B093</accession>
<organism evidence="8 9">
    <name type="scientific">Stylonychia lemnae</name>
    <name type="common">Ciliate</name>
    <dbReference type="NCBI Taxonomy" id="5949"/>
    <lineage>
        <taxon>Eukaryota</taxon>
        <taxon>Sar</taxon>
        <taxon>Alveolata</taxon>
        <taxon>Ciliophora</taxon>
        <taxon>Intramacronucleata</taxon>
        <taxon>Spirotrichea</taxon>
        <taxon>Stichotrichia</taxon>
        <taxon>Sporadotrichida</taxon>
        <taxon>Oxytrichidae</taxon>
        <taxon>Stylonychinae</taxon>
        <taxon>Stylonychia</taxon>
    </lineage>
</organism>
<dbReference type="InterPro" id="IPR023214">
    <property type="entry name" value="HAD_sf"/>
</dbReference>
<dbReference type="EC" id="3.1.3.16" evidence="2"/>
<dbReference type="InterPro" id="IPR039189">
    <property type="entry name" value="Fcp1"/>
</dbReference>
<keyword evidence="4" id="KW-0539">Nucleus</keyword>
<dbReference type="GO" id="GO:0008420">
    <property type="term" value="F:RNA polymerase II CTD heptapeptide repeat phosphatase activity"/>
    <property type="evidence" value="ECO:0007669"/>
    <property type="project" value="InterPro"/>
</dbReference>
<evidence type="ECO:0000256" key="3">
    <source>
        <dbReference type="ARBA" id="ARBA00022801"/>
    </source>
</evidence>
<evidence type="ECO:0000256" key="1">
    <source>
        <dbReference type="ARBA" id="ARBA00004123"/>
    </source>
</evidence>
<protein>
    <recommendedName>
        <fullName evidence="2">protein-serine/threonine phosphatase</fullName>
        <ecNumber evidence="2">3.1.3.16</ecNumber>
    </recommendedName>
</protein>
<keyword evidence="3" id="KW-0378">Hydrolase</keyword>
<dbReference type="OrthoDB" id="10249888at2759"/>